<accession>A0A552DTP5</accession>
<reference evidence="2 3" key="1">
    <citation type="submission" date="2019-01" db="EMBL/GenBank/DDBJ databases">
        <title>Coherence of Microcystis species and biogeography revealed through population genomics.</title>
        <authorList>
            <person name="Perez-Carrascal O.M."/>
            <person name="Terrat Y."/>
            <person name="Giani A."/>
            <person name="Fortin N."/>
            <person name="Tromas N."/>
            <person name="Shapiro B.J."/>
        </authorList>
    </citation>
    <scope>NUCLEOTIDE SEQUENCE [LARGE SCALE GENOMIC DNA]</scope>
    <source>
        <strain evidence="2">Ma_SC_T_19800800_S464</strain>
    </source>
</reference>
<organism evidence="2 3">
    <name type="scientific">Microcystis aeruginosa Ma_SC_T_19800800_S464</name>
    <dbReference type="NCBI Taxonomy" id="2486257"/>
    <lineage>
        <taxon>Bacteria</taxon>
        <taxon>Bacillati</taxon>
        <taxon>Cyanobacteriota</taxon>
        <taxon>Cyanophyceae</taxon>
        <taxon>Oscillatoriophycideae</taxon>
        <taxon>Chroococcales</taxon>
        <taxon>Microcystaceae</taxon>
        <taxon>Microcystis</taxon>
    </lineage>
</organism>
<keyword evidence="2" id="KW-0489">Methyltransferase</keyword>
<dbReference type="Proteomes" id="UP000319313">
    <property type="component" value="Unassembled WGS sequence"/>
</dbReference>
<sequence>MAALILAPSKPDFSSAIGTEQKSLFARLIDPHALYNRLGSSSQALTTRNEFSTEGRGEDYLESIRLFPDVRSEGTLDLLRLAHPQGSLEFDGDYIIADLLAGDGYIEETCKRHVSFAPLFVNSDSSAFMVEQCRKKGLFALCQFAQDLFWLKDQSVDGVIFGYGTHHVWQEFRSQAAKEGARILKSGGRWVLHDFEEEGAMARWFGEVVNEYGKTRHDYPHFTRQEMLNLGQDAGLSDVAIEYIADPFVVEAPSELAAKRLLANYVIKMYGLSGLENELDFTFHLLEQYFGDVHLMHKPSGLWEARLIRNALVCHGTKP</sequence>
<proteinExistence type="predicted"/>
<gene>
    <name evidence="2" type="ORF">EWV81_11555</name>
</gene>
<feature type="domain" description="Methyltransferase type 11" evidence="1">
    <location>
        <begin position="102"/>
        <end position="191"/>
    </location>
</feature>
<comment type="caution">
    <text evidence="2">The sequence shown here is derived from an EMBL/GenBank/DDBJ whole genome shotgun (WGS) entry which is preliminary data.</text>
</comment>
<dbReference type="InterPro" id="IPR029063">
    <property type="entry name" value="SAM-dependent_MTases_sf"/>
</dbReference>
<evidence type="ECO:0000313" key="2">
    <source>
        <dbReference type="EMBL" id="TRU25615.1"/>
    </source>
</evidence>
<dbReference type="Pfam" id="PF08241">
    <property type="entry name" value="Methyltransf_11"/>
    <property type="match status" value="1"/>
</dbReference>
<evidence type="ECO:0000313" key="3">
    <source>
        <dbReference type="Proteomes" id="UP000319313"/>
    </source>
</evidence>
<dbReference type="SUPFAM" id="SSF53335">
    <property type="entry name" value="S-adenosyl-L-methionine-dependent methyltransferases"/>
    <property type="match status" value="1"/>
</dbReference>
<evidence type="ECO:0000259" key="1">
    <source>
        <dbReference type="Pfam" id="PF08241"/>
    </source>
</evidence>
<dbReference type="Gene3D" id="3.40.50.150">
    <property type="entry name" value="Vaccinia Virus protein VP39"/>
    <property type="match status" value="1"/>
</dbReference>
<name>A0A552DTP5_MICAE</name>
<dbReference type="InterPro" id="IPR013216">
    <property type="entry name" value="Methyltransf_11"/>
</dbReference>
<dbReference type="GO" id="GO:0032259">
    <property type="term" value="P:methylation"/>
    <property type="evidence" value="ECO:0007669"/>
    <property type="project" value="UniProtKB-KW"/>
</dbReference>
<dbReference type="AlphaFoldDB" id="A0A552DTP5"/>
<dbReference type="GO" id="GO:0008757">
    <property type="term" value="F:S-adenosylmethionine-dependent methyltransferase activity"/>
    <property type="evidence" value="ECO:0007669"/>
    <property type="project" value="InterPro"/>
</dbReference>
<dbReference type="EMBL" id="SFBL01000097">
    <property type="protein sequence ID" value="TRU25615.1"/>
    <property type="molecule type" value="Genomic_DNA"/>
</dbReference>
<keyword evidence="2" id="KW-0808">Transferase</keyword>
<protein>
    <submittedName>
        <fullName evidence="2">Class I SAM-dependent methyltransferase</fullName>
    </submittedName>
</protein>